<evidence type="ECO:0000313" key="2">
    <source>
        <dbReference type="Proteomes" id="UP000233440"/>
    </source>
</evidence>
<name>A0A2N3LDL3_9BACI</name>
<dbReference type="AlphaFoldDB" id="A0A2N3LDL3"/>
<dbReference type="InterPro" id="IPR036689">
    <property type="entry name" value="ESAT-6-like_sf"/>
</dbReference>
<dbReference type="EMBL" id="PIQO01000031">
    <property type="protein sequence ID" value="PKR82665.1"/>
    <property type="molecule type" value="Genomic_DNA"/>
</dbReference>
<evidence type="ECO:0008006" key="3">
    <source>
        <dbReference type="Google" id="ProtNLM"/>
    </source>
</evidence>
<sequence length="99" mass="11274">MGNVRIYGDKLHEAQAAAKALEESLEKAYDTCEQLISYVNSAKWSGKARDTFLSYLEIIRPYHKDINKAVSKQTKALNHLDRNIGDFSQDSSVREVRNL</sequence>
<proteinExistence type="predicted"/>
<gene>
    <name evidence="1" type="ORF">CWO92_23075</name>
</gene>
<dbReference type="Pfam" id="PF06013">
    <property type="entry name" value="WXG100"/>
    <property type="match status" value="1"/>
</dbReference>
<evidence type="ECO:0000313" key="1">
    <source>
        <dbReference type="EMBL" id="PKR82665.1"/>
    </source>
</evidence>
<dbReference type="InterPro" id="IPR010310">
    <property type="entry name" value="T7SS_ESAT-6-like"/>
</dbReference>
<dbReference type="SUPFAM" id="SSF140453">
    <property type="entry name" value="EsxAB dimer-like"/>
    <property type="match status" value="1"/>
</dbReference>
<organism evidence="1 2">
    <name type="scientific">Heyndrickxia camelliae</name>
    <dbReference type="NCBI Taxonomy" id="1707093"/>
    <lineage>
        <taxon>Bacteria</taxon>
        <taxon>Bacillati</taxon>
        <taxon>Bacillota</taxon>
        <taxon>Bacilli</taxon>
        <taxon>Bacillales</taxon>
        <taxon>Bacillaceae</taxon>
        <taxon>Heyndrickxia</taxon>
    </lineage>
</organism>
<keyword evidence="2" id="KW-1185">Reference proteome</keyword>
<dbReference type="RefSeq" id="WP_101356548.1">
    <property type="nucleotide sequence ID" value="NZ_PIQO01000031.1"/>
</dbReference>
<reference evidence="1 2" key="1">
    <citation type="submission" date="2017-11" db="EMBL/GenBank/DDBJ databases">
        <title>Bacillus camelliae sp. nov., isolated from pu'er tea.</title>
        <authorList>
            <person name="Niu L."/>
        </authorList>
    </citation>
    <scope>NUCLEOTIDE SEQUENCE [LARGE SCALE GENOMIC DNA]</scope>
    <source>
        <strain evidence="1 2">7578-1</strain>
    </source>
</reference>
<protein>
    <recommendedName>
        <fullName evidence="3">WXG100 family type VII secretion target</fullName>
    </recommendedName>
</protein>
<accession>A0A2N3LDL3</accession>
<dbReference type="OrthoDB" id="2224332at2"/>
<dbReference type="Proteomes" id="UP000233440">
    <property type="component" value="Unassembled WGS sequence"/>
</dbReference>
<comment type="caution">
    <text evidence="1">The sequence shown here is derived from an EMBL/GenBank/DDBJ whole genome shotgun (WGS) entry which is preliminary data.</text>
</comment>